<dbReference type="AlphaFoldDB" id="A0A2U9S845"/>
<keyword evidence="2" id="KW-0614">Plasmid</keyword>
<feature type="compositionally biased region" description="Pro residues" evidence="1">
    <location>
        <begin position="100"/>
        <end position="113"/>
    </location>
</feature>
<accession>A0A2U9S845</accession>
<sequence length="113" mass="12659">MRYTLNAAGPLAGVAYELDAEYVGHREERQNADGRTYVPLPAATREVHALHINAEDHVADYVRYAAQLGYAYDRRGAAGRRARFSWVGSRRTGWNRRSAPPMPVPPRAARPAR</sequence>
<proteinExistence type="predicted"/>
<name>A0A2U9S845_9PROT</name>
<reference evidence="2 3" key="1">
    <citation type="submission" date="2018-06" db="EMBL/GenBank/DDBJ databases">
        <title>Complete genome sequencing of Azospirillum sp. M2T2B2.</title>
        <authorList>
            <person name="Heo J."/>
            <person name="Kim S.-J."/>
            <person name="Kwon S.-W."/>
            <person name="Anandham R."/>
        </authorList>
    </citation>
    <scope>NUCLEOTIDE SEQUENCE [LARGE SCALE GENOMIC DNA]</scope>
    <source>
        <strain evidence="2 3">M2T2B2</strain>
        <plasmid evidence="2 3">unnamed1</plasmid>
    </source>
</reference>
<keyword evidence="3" id="KW-1185">Reference proteome</keyword>
<dbReference type="EMBL" id="CP029830">
    <property type="protein sequence ID" value="AWU95710.1"/>
    <property type="molecule type" value="Genomic_DNA"/>
</dbReference>
<organism evidence="2 3">
    <name type="scientific">Azospirillum ramasamyi</name>
    <dbReference type="NCBI Taxonomy" id="682998"/>
    <lineage>
        <taxon>Bacteria</taxon>
        <taxon>Pseudomonadati</taxon>
        <taxon>Pseudomonadota</taxon>
        <taxon>Alphaproteobacteria</taxon>
        <taxon>Rhodospirillales</taxon>
        <taxon>Azospirillaceae</taxon>
        <taxon>Azospirillum</taxon>
    </lineage>
</organism>
<dbReference type="KEGG" id="azm:DM194_15610"/>
<protein>
    <submittedName>
        <fullName evidence="2">Uncharacterized protein</fullName>
    </submittedName>
</protein>
<geneLocation type="plasmid" evidence="2 3">
    <name>unnamed1</name>
</geneLocation>
<dbReference type="RefSeq" id="WP_111068464.1">
    <property type="nucleotide sequence ID" value="NZ_CP029830.1"/>
</dbReference>
<dbReference type="Proteomes" id="UP000249605">
    <property type="component" value="Plasmid unnamed1"/>
</dbReference>
<evidence type="ECO:0000256" key="1">
    <source>
        <dbReference type="SAM" id="MobiDB-lite"/>
    </source>
</evidence>
<evidence type="ECO:0000313" key="2">
    <source>
        <dbReference type="EMBL" id="AWU95710.1"/>
    </source>
</evidence>
<evidence type="ECO:0000313" key="3">
    <source>
        <dbReference type="Proteomes" id="UP000249605"/>
    </source>
</evidence>
<gene>
    <name evidence="2" type="ORF">DM194_15610</name>
</gene>
<feature type="region of interest" description="Disordered" evidence="1">
    <location>
        <begin position="90"/>
        <end position="113"/>
    </location>
</feature>
<dbReference type="OrthoDB" id="7293877at2"/>